<dbReference type="PANTHER" id="PTHR20941:SF1">
    <property type="entry name" value="FOLIC ACID SYNTHESIS PROTEIN FOL1"/>
    <property type="match status" value="1"/>
</dbReference>
<dbReference type="PROSITE" id="PS00793">
    <property type="entry name" value="DHPS_2"/>
    <property type="match status" value="1"/>
</dbReference>
<dbReference type="InterPro" id="IPR045031">
    <property type="entry name" value="DHP_synth-like"/>
</dbReference>
<evidence type="ECO:0000256" key="11">
    <source>
        <dbReference type="ARBA" id="ARBA00030193"/>
    </source>
</evidence>
<dbReference type="PROSITE" id="PS00792">
    <property type="entry name" value="DHPS_1"/>
    <property type="match status" value="1"/>
</dbReference>
<evidence type="ECO:0000256" key="12">
    <source>
        <dbReference type="SAM" id="MobiDB-lite"/>
    </source>
</evidence>
<dbReference type="RefSeq" id="WP_151178924.1">
    <property type="nucleotide sequence ID" value="NZ_CP042906.1"/>
</dbReference>
<evidence type="ECO:0000256" key="1">
    <source>
        <dbReference type="ARBA" id="ARBA00000012"/>
    </source>
</evidence>
<dbReference type="Proteomes" id="UP000326202">
    <property type="component" value="Chromosome"/>
</dbReference>
<gene>
    <name evidence="14" type="ORF">FRZ44_41130</name>
</gene>
<evidence type="ECO:0000313" key="15">
    <source>
        <dbReference type="Proteomes" id="UP000326202"/>
    </source>
</evidence>
<keyword evidence="8" id="KW-0479">Metal-binding</keyword>
<evidence type="ECO:0000256" key="3">
    <source>
        <dbReference type="ARBA" id="ARBA00004763"/>
    </source>
</evidence>
<dbReference type="Pfam" id="PF00809">
    <property type="entry name" value="Pterin_bind"/>
    <property type="match status" value="1"/>
</dbReference>
<dbReference type="FunFam" id="3.20.20.20:FF:000006">
    <property type="entry name" value="Dihydropteroate synthase"/>
    <property type="match status" value="1"/>
</dbReference>
<dbReference type="EMBL" id="CP042906">
    <property type="protein sequence ID" value="QEX18802.1"/>
    <property type="molecule type" value="Genomic_DNA"/>
</dbReference>
<dbReference type="GO" id="GO:0005829">
    <property type="term" value="C:cytosol"/>
    <property type="evidence" value="ECO:0007669"/>
    <property type="project" value="TreeGrafter"/>
</dbReference>
<dbReference type="Gene3D" id="3.20.20.20">
    <property type="entry name" value="Dihydropteroate synthase-like"/>
    <property type="match status" value="1"/>
</dbReference>
<evidence type="ECO:0000256" key="2">
    <source>
        <dbReference type="ARBA" id="ARBA00001946"/>
    </source>
</evidence>
<accession>A0A5J6MME3</accession>
<dbReference type="InterPro" id="IPR011005">
    <property type="entry name" value="Dihydropteroate_synth-like_sf"/>
</dbReference>
<evidence type="ECO:0000256" key="7">
    <source>
        <dbReference type="ARBA" id="ARBA00022679"/>
    </source>
</evidence>
<keyword evidence="15" id="KW-1185">Reference proteome</keyword>
<sequence length="390" mass="41390">MAGAARKGKAGKDRSAKPKIKSAARAGERESDRRLYLFPEGILSGAAARDAVKTGQALKLAGGPLAFGHIALIERDAKTRASQAFGLPDFERWLTRQPAVRRRTLGKRLDQLTAARLRFAGLAMDRPRIMGVINVTPDSFSDGGRFFDAGKAIAHGQALVEAGAEILDIGGESTRPGAEPVSPEEEIRRVVPVIEALRTSGIALSIDTRHARVMAAAVEAGARIINDVTALTGDPDSLHVAAASGAGVVLMHMQGEPRTMQTNPRYREVALDLYDYFAERLDAAEAAGLSRRRIAIDPGIGFGKAIAHNRDILNRLALLHGLGCPILLGVSRKSFIAKLSRGEDPAHRLPGSLAAALWGLKAGAQMIRVHDVAETAQAVAVWQALAGGNS</sequence>
<name>A0A5J6MME3_9PROT</name>
<evidence type="ECO:0000256" key="10">
    <source>
        <dbReference type="ARBA" id="ARBA00022909"/>
    </source>
</evidence>
<proteinExistence type="inferred from homology"/>
<feature type="domain" description="Pterin-binding" evidence="13">
    <location>
        <begin position="127"/>
        <end position="380"/>
    </location>
</feature>
<dbReference type="InterPro" id="IPR000489">
    <property type="entry name" value="Pterin-binding_dom"/>
</dbReference>
<dbReference type="InterPro" id="IPR006390">
    <property type="entry name" value="DHP_synth_dom"/>
</dbReference>
<dbReference type="GO" id="GO:0046872">
    <property type="term" value="F:metal ion binding"/>
    <property type="evidence" value="ECO:0007669"/>
    <property type="project" value="UniProtKB-KW"/>
</dbReference>
<comment type="catalytic activity">
    <reaction evidence="1">
        <text>(7,8-dihydropterin-6-yl)methyl diphosphate + 4-aminobenzoate = 7,8-dihydropteroate + diphosphate</text>
        <dbReference type="Rhea" id="RHEA:19949"/>
        <dbReference type="ChEBI" id="CHEBI:17836"/>
        <dbReference type="ChEBI" id="CHEBI:17839"/>
        <dbReference type="ChEBI" id="CHEBI:33019"/>
        <dbReference type="ChEBI" id="CHEBI:72950"/>
        <dbReference type="EC" id="2.5.1.15"/>
    </reaction>
</comment>
<dbReference type="PANTHER" id="PTHR20941">
    <property type="entry name" value="FOLATE SYNTHESIS PROTEINS"/>
    <property type="match status" value="1"/>
</dbReference>
<evidence type="ECO:0000259" key="13">
    <source>
        <dbReference type="PROSITE" id="PS50972"/>
    </source>
</evidence>
<dbReference type="GO" id="GO:0004156">
    <property type="term" value="F:dihydropteroate synthase activity"/>
    <property type="evidence" value="ECO:0007669"/>
    <property type="project" value="UniProtKB-EC"/>
</dbReference>
<evidence type="ECO:0000256" key="5">
    <source>
        <dbReference type="ARBA" id="ARBA00012458"/>
    </source>
</evidence>
<comment type="similarity">
    <text evidence="4">Belongs to the DHPS family.</text>
</comment>
<dbReference type="NCBIfam" id="TIGR01496">
    <property type="entry name" value="DHPS"/>
    <property type="match status" value="1"/>
</dbReference>
<dbReference type="CDD" id="cd00739">
    <property type="entry name" value="DHPS"/>
    <property type="match status" value="1"/>
</dbReference>
<organism evidence="14 15">
    <name type="scientific">Hypericibacter terrae</name>
    <dbReference type="NCBI Taxonomy" id="2602015"/>
    <lineage>
        <taxon>Bacteria</taxon>
        <taxon>Pseudomonadati</taxon>
        <taxon>Pseudomonadota</taxon>
        <taxon>Alphaproteobacteria</taxon>
        <taxon>Rhodospirillales</taxon>
        <taxon>Dongiaceae</taxon>
        <taxon>Hypericibacter</taxon>
    </lineage>
</organism>
<dbReference type="PROSITE" id="PS50972">
    <property type="entry name" value="PTERIN_BINDING"/>
    <property type="match status" value="1"/>
</dbReference>
<dbReference type="KEGG" id="htq:FRZ44_41130"/>
<dbReference type="AlphaFoldDB" id="A0A5J6MME3"/>
<keyword evidence="9" id="KW-0460">Magnesium</keyword>
<dbReference type="GO" id="GO:0046656">
    <property type="term" value="P:folic acid biosynthetic process"/>
    <property type="evidence" value="ECO:0007669"/>
    <property type="project" value="UniProtKB-KW"/>
</dbReference>
<dbReference type="SUPFAM" id="SSF51717">
    <property type="entry name" value="Dihydropteroate synthetase-like"/>
    <property type="match status" value="1"/>
</dbReference>
<dbReference type="GO" id="GO:0046654">
    <property type="term" value="P:tetrahydrofolate biosynthetic process"/>
    <property type="evidence" value="ECO:0007669"/>
    <property type="project" value="TreeGrafter"/>
</dbReference>
<evidence type="ECO:0000256" key="6">
    <source>
        <dbReference type="ARBA" id="ARBA00016919"/>
    </source>
</evidence>
<evidence type="ECO:0000256" key="4">
    <source>
        <dbReference type="ARBA" id="ARBA00009503"/>
    </source>
</evidence>
<comment type="cofactor">
    <cofactor evidence="2">
        <name>Mg(2+)</name>
        <dbReference type="ChEBI" id="CHEBI:18420"/>
    </cofactor>
</comment>
<dbReference type="OrthoDB" id="9811744at2"/>
<protein>
    <recommendedName>
        <fullName evidence="6">Dihydropteroate synthase</fullName>
        <ecNumber evidence="5">2.5.1.15</ecNumber>
    </recommendedName>
    <alternativeName>
        <fullName evidence="11">Dihydropteroate pyrophosphorylase</fullName>
    </alternativeName>
</protein>
<dbReference type="EC" id="2.5.1.15" evidence="5"/>
<evidence type="ECO:0000313" key="14">
    <source>
        <dbReference type="EMBL" id="QEX18802.1"/>
    </source>
</evidence>
<reference evidence="14 15" key="1">
    <citation type="submission" date="2019-08" db="EMBL/GenBank/DDBJ databases">
        <title>Hyperibacter terrae gen. nov., sp. nov. and Hyperibacter viscosus sp. nov., two new members in the family Rhodospirillaceae isolated from the rhizosphere of Hypericum perforatum.</title>
        <authorList>
            <person name="Noviana Z."/>
        </authorList>
    </citation>
    <scope>NUCLEOTIDE SEQUENCE [LARGE SCALE GENOMIC DNA]</scope>
    <source>
        <strain evidence="14 15">R5913</strain>
    </source>
</reference>
<evidence type="ECO:0000256" key="9">
    <source>
        <dbReference type="ARBA" id="ARBA00022842"/>
    </source>
</evidence>
<comment type="pathway">
    <text evidence="3">Cofactor biosynthesis; tetrahydrofolate biosynthesis; 7,8-dihydrofolate from 2-amino-4-hydroxy-6-hydroxymethyl-7,8-dihydropteridine diphosphate and 4-aminobenzoate: step 1/2.</text>
</comment>
<evidence type="ECO:0000256" key="8">
    <source>
        <dbReference type="ARBA" id="ARBA00022723"/>
    </source>
</evidence>
<keyword evidence="10" id="KW-0289">Folate biosynthesis</keyword>
<feature type="region of interest" description="Disordered" evidence="12">
    <location>
        <begin position="1"/>
        <end position="28"/>
    </location>
</feature>
<keyword evidence="7" id="KW-0808">Transferase</keyword>